<comment type="caution">
    <text evidence="1">The sequence shown here is derived from an EMBL/GenBank/DDBJ whole genome shotgun (WGS) entry which is preliminary data.</text>
</comment>
<dbReference type="AlphaFoldDB" id="A0A3M7RS08"/>
<keyword evidence="2" id="KW-1185">Reference proteome</keyword>
<dbReference type="EMBL" id="REGN01002807">
    <property type="protein sequence ID" value="RNA26078.1"/>
    <property type="molecule type" value="Genomic_DNA"/>
</dbReference>
<protein>
    <submittedName>
        <fullName evidence="1">Uncharacterized protein</fullName>
    </submittedName>
</protein>
<evidence type="ECO:0000313" key="2">
    <source>
        <dbReference type="Proteomes" id="UP000276133"/>
    </source>
</evidence>
<organism evidence="1 2">
    <name type="scientific">Brachionus plicatilis</name>
    <name type="common">Marine rotifer</name>
    <name type="synonym">Brachionus muelleri</name>
    <dbReference type="NCBI Taxonomy" id="10195"/>
    <lineage>
        <taxon>Eukaryota</taxon>
        <taxon>Metazoa</taxon>
        <taxon>Spiralia</taxon>
        <taxon>Gnathifera</taxon>
        <taxon>Rotifera</taxon>
        <taxon>Eurotatoria</taxon>
        <taxon>Monogononta</taxon>
        <taxon>Pseudotrocha</taxon>
        <taxon>Ploima</taxon>
        <taxon>Brachionidae</taxon>
        <taxon>Brachionus</taxon>
    </lineage>
</organism>
<dbReference type="Proteomes" id="UP000276133">
    <property type="component" value="Unassembled WGS sequence"/>
</dbReference>
<accession>A0A3M7RS08</accession>
<sequence>MAYHYGFLKIDTLVDTYIYNRQLEKSSHLHNSIYLDNLIRIFPCFPIRQYKAYLIPINYQFDRNETNINNLPNSLLVQSVKHKIWMDNYFGYSSLIDFIIELYICLVNKTKKNTNNSFYIRKFSVITGFKMHTDPEQFLMSFKGELGFSRYTWATKTIHGKIPSSMVSPPIILTDLINSLLFLATPQHESVNWFSTWQQ</sequence>
<gene>
    <name evidence="1" type="ORF">BpHYR1_018999</name>
</gene>
<evidence type="ECO:0000313" key="1">
    <source>
        <dbReference type="EMBL" id="RNA26078.1"/>
    </source>
</evidence>
<reference evidence="1 2" key="1">
    <citation type="journal article" date="2018" name="Sci. Rep.">
        <title>Genomic signatures of local adaptation to the degree of environmental predictability in rotifers.</title>
        <authorList>
            <person name="Franch-Gras L."/>
            <person name="Hahn C."/>
            <person name="Garcia-Roger E.M."/>
            <person name="Carmona M.J."/>
            <person name="Serra M."/>
            <person name="Gomez A."/>
        </authorList>
    </citation>
    <scope>NUCLEOTIDE SEQUENCE [LARGE SCALE GENOMIC DNA]</scope>
    <source>
        <strain evidence="1">HYR1</strain>
    </source>
</reference>
<name>A0A3M7RS08_BRAPC</name>
<proteinExistence type="predicted"/>